<dbReference type="KEGG" id="bdi:100830267"/>
<comment type="similarity">
    <text evidence="1">Belongs to the EXO70 family.</text>
</comment>
<name>A0A0Q3GW09_BRADI</name>
<dbReference type="GO" id="GO:0005546">
    <property type="term" value="F:phosphatidylinositol-4,5-bisphosphate binding"/>
    <property type="evidence" value="ECO:0007669"/>
    <property type="project" value="InterPro"/>
</dbReference>
<evidence type="ECO:0000313" key="4">
    <source>
        <dbReference type="EnsemblPlants" id="KQJ85194"/>
    </source>
</evidence>
<evidence type="ECO:0000256" key="1">
    <source>
        <dbReference type="RuleBase" id="RU365026"/>
    </source>
</evidence>
<dbReference type="PANTHER" id="PTHR12542:SF155">
    <property type="entry name" value="EXOCYST SUBUNIT EXO70 FAMILY PROTEIN"/>
    <property type="match status" value="1"/>
</dbReference>
<evidence type="ECO:0000313" key="5">
    <source>
        <dbReference type="Proteomes" id="UP000008810"/>
    </source>
</evidence>
<accession>A0A0Q3GW09</accession>
<keyword evidence="1" id="KW-0653">Protein transport</keyword>
<dbReference type="ExpressionAtlas" id="A0A0Q3GW09">
    <property type="expression patterns" value="baseline"/>
</dbReference>
<dbReference type="Pfam" id="PF03081">
    <property type="entry name" value="Exo70_C"/>
    <property type="match status" value="1"/>
</dbReference>
<dbReference type="EMBL" id="CM000884">
    <property type="protein sequence ID" value="KQJ85194.1"/>
    <property type="molecule type" value="Genomic_DNA"/>
</dbReference>
<proteinExistence type="inferred from homology"/>
<keyword evidence="1" id="KW-0813">Transport</keyword>
<keyword evidence="1" id="KW-0268">Exocytosis</keyword>
<reference evidence="3 4" key="1">
    <citation type="journal article" date="2010" name="Nature">
        <title>Genome sequencing and analysis of the model grass Brachypodium distachyon.</title>
        <authorList>
            <consortium name="International Brachypodium Initiative"/>
        </authorList>
    </citation>
    <scope>NUCLEOTIDE SEQUENCE [LARGE SCALE GENOMIC DNA]</scope>
    <source>
        <strain evidence="3">Bd21</strain>
        <strain evidence="4">cv. Bd21</strain>
    </source>
</reference>
<dbReference type="OrthoDB" id="10693462at2759"/>
<evidence type="ECO:0000259" key="2">
    <source>
        <dbReference type="Pfam" id="PF03081"/>
    </source>
</evidence>
<organism evidence="3">
    <name type="scientific">Brachypodium distachyon</name>
    <name type="common">Purple false brome</name>
    <name type="synonym">Trachynia distachya</name>
    <dbReference type="NCBI Taxonomy" id="15368"/>
    <lineage>
        <taxon>Eukaryota</taxon>
        <taxon>Viridiplantae</taxon>
        <taxon>Streptophyta</taxon>
        <taxon>Embryophyta</taxon>
        <taxon>Tracheophyta</taxon>
        <taxon>Spermatophyta</taxon>
        <taxon>Magnoliopsida</taxon>
        <taxon>Liliopsida</taxon>
        <taxon>Poales</taxon>
        <taxon>Poaceae</taxon>
        <taxon>BOP clade</taxon>
        <taxon>Pooideae</taxon>
        <taxon>Stipodae</taxon>
        <taxon>Brachypodieae</taxon>
        <taxon>Brachypodium</taxon>
    </lineage>
</organism>
<feature type="domain" description="Exocyst complex subunit Exo70 C-terminal" evidence="2">
    <location>
        <begin position="198"/>
        <end position="331"/>
    </location>
</feature>
<dbReference type="Gene3D" id="1.20.1280.170">
    <property type="entry name" value="Exocyst complex component Exo70"/>
    <property type="match status" value="1"/>
</dbReference>
<dbReference type="GO" id="GO:0000145">
    <property type="term" value="C:exocyst"/>
    <property type="evidence" value="ECO:0000318"/>
    <property type="project" value="GO_Central"/>
</dbReference>
<dbReference type="GeneID" id="100830267"/>
<sequence>MAGRLAAVPESSTALSCCFAPSCPRPPEPTNLYRDLIRSRWHIRPSIFSLPGQSGSSYCSSSGSGATSNCSSYPSNNSGVSSSSLSAAAAAGFGVQELTKVARQMASDGYTKRMVLEFEYGDDPDRVLKDWFCDLEVDWVLQTRNEHGLQLQRQRQLDGSKSASRLQGLAQRWVPALTVIFVSVTELVIGVQKTLPTARFAKASISAMLVFVDTVVSVMDTEKLGPVLDMFVCVCSASHLFTPVVSSPEAQSIFYEIGASLEGARNRLNEAIFSTAEEVRTLMENDDSWAIGIQRGGGELHRNTRLMVNCIMAMVEVQALSRKYAGSYDNGRNIGHLIDDSVRYLKDLLLRKSELCSEPSLRLPQLSEGAPGARKTR</sequence>
<dbReference type="Gramene" id="KQJ85194">
    <property type="protein sequence ID" value="KQJ85194"/>
    <property type="gene ID" value="BRADI_5g25531v3"/>
</dbReference>
<reference evidence="3" key="2">
    <citation type="submission" date="2017-06" db="EMBL/GenBank/DDBJ databases">
        <title>WGS assembly of Brachypodium distachyon.</title>
        <authorList>
            <consortium name="The International Brachypodium Initiative"/>
            <person name="Lucas S."/>
            <person name="Harmon-Smith M."/>
            <person name="Lail K."/>
            <person name="Tice H."/>
            <person name="Grimwood J."/>
            <person name="Bruce D."/>
            <person name="Barry K."/>
            <person name="Shu S."/>
            <person name="Lindquist E."/>
            <person name="Wang M."/>
            <person name="Pitluck S."/>
            <person name="Vogel J.P."/>
            <person name="Garvin D.F."/>
            <person name="Mockler T.C."/>
            <person name="Schmutz J."/>
            <person name="Rokhsar D."/>
            <person name="Bevan M.W."/>
        </authorList>
    </citation>
    <scope>NUCLEOTIDE SEQUENCE</scope>
    <source>
        <strain evidence="3">Bd21</strain>
    </source>
</reference>
<dbReference type="Proteomes" id="UP000008810">
    <property type="component" value="Chromosome 5"/>
</dbReference>
<dbReference type="PANTHER" id="PTHR12542">
    <property type="entry name" value="EXOCYST COMPLEX PROTEIN EXO70"/>
    <property type="match status" value="1"/>
</dbReference>
<comment type="function">
    <text evidence="1">Component of the exocyst complex.</text>
</comment>
<keyword evidence="5" id="KW-1185">Reference proteome</keyword>
<dbReference type="RefSeq" id="XP_010240584.1">
    <property type="nucleotide sequence ID" value="XM_010242282.3"/>
</dbReference>
<dbReference type="InterPro" id="IPR004140">
    <property type="entry name" value="Exo70"/>
</dbReference>
<reference evidence="4" key="3">
    <citation type="submission" date="2018-08" db="UniProtKB">
        <authorList>
            <consortium name="EnsemblPlants"/>
        </authorList>
    </citation>
    <scope>IDENTIFICATION</scope>
    <source>
        <strain evidence="4">cv. Bd21</strain>
    </source>
</reference>
<dbReference type="GO" id="GO:0006887">
    <property type="term" value="P:exocytosis"/>
    <property type="evidence" value="ECO:0000318"/>
    <property type="project" value="GO_Central"/>
</dbReference>
<protein>
    <recommendedName>
        <fullName evidence="1">Exocyst subunit Exo70 family protein</fullName>
    </recommendedName>
</protein>
<dbReference type="EnsemblPlants" id="KQJ85194">
    <property type="protein sequence ID" value="KQJ85194"/>
    <property type="gene ID" value="BRADI_5g25531v3"/>
</dbReference>
<dbReference type="InterPro" id="IPR046364">
    <property type="entry name" value="Exo70_C"/>
</dbReference>
<dbReference type="GO" id="GO:0015031">
    <property type="term" value="P:protein transport"/>
    <property type="evidence" value="ECO:0007669"/>
    <property type="project" value="UniProtKB-KW"/>
</dbReference>
<dbReference type="AlphaFoldDB" id="A0A0Q3GW09"/>
<dbReference type="STRING" id="15368.A0A0Q3GW09"/>
<evidence type="ECO:0000313" key="3">
    <source>
        <dbReference type="EMBL" id="KQJ85194.1"/>
    </source>
</evidence>
<gene>
    <name evidence="4" type="primary">LOC100830267</name>
    <name evidence="3" type="ORF">BRADI_5g25531v3</name>
</gene>